<dbReference type="InterPro" id="IPR013785">
    <property type="entry name" value="Aldolase_TIM"/>
</dbReference>
<organism evidence="7 8">
    <name type="scientific">Blautia hydrogenotrophica (strain DSM 10507 / JCM 14656 / S5a33)</name>
    <name type="common">Ruminococcus hydrogenotrophicus</name>
    <dbReference type="NCBI Taxonomy" id="476272"/>
    <lineage>
        <taxon>Bacteria</taxon>
        <taxon>Bacillati</taxon>
        <taxon>Bacillota</taxon>
        <taxon>Clostridia</taxon>
        <taxon>Lachnospirales</taxon>
        <taxon>Lachnospiraceae</taxon>
        <taxon>Blautia</taxon>
    </lineage>
</organism>
<evidence type="ECO:0000313" key="7">
    <source>
        <dbReference type="EMBL" id="EEG50594.1"/>
    </source>
</evidence>
<comment type="similarity">
    <text evidence="2">Belongs to the class I fructose-bisphosphate aldolase family.</text>
</comment>
<protein>
    <recommendedName>
        <fullName evidence="3">fructose-bisphosphate aldolase</fullName>
        <ecNumber evidence="3">4.1.2.13</ecNumber>
    </recommendedName>
    <alternativeName>
        <fullName evidence="6">Fructose-bisphosphate aldolase class I</fullName>
    </alternativeName>
</protein>
<accession>C0CI06</accession>
<evidence type="ECO:0000256" key="6">
    <source>
        <dbReference type="ARBA" id="ARBA00029799"/>
    </source>
</evidence>
<dbReference type="Proteomes" id="UP000003100">
    <property type="component" value="Unassembled WGS sequence"/>
</dbReference>
<keyword evidence="4" id="KW-0324">Glycolysis</keyword>
<evidence type="ECO:0000256" key="3">
    <source>
        <dbReference type="ARBA" id="ARBA00013068"/>
    </source>
</evidence>
<reference evidence="7 8" key="1">
    <citation type="submission" date="2009-01" db="EMBL/GenBank/DDBJ databases">
        <authorList>
            <person name="Fulton L."/>
            <person name="Clifton S."/>
            <person name="Fulton B."/>
            <person name="Xu J."/>
            <person name="Minx P."/>
            <person name="Pepin K.H."/>
            <person name="Johnson M."/>
            <person name="Bhonagiri V."/>
            <person name="Nash W.E."/>
            <person name="Mardis E.R."/>
            <person name="Wilson R.K."/>
        </authorList>
    </citation>
    <scope>NUCLEOTIDE SEQUENCE [LARGE SCALE GENOMIC DNA]</scope>
    <source>
        <strain evidence="8">DSM 10507 / JCM 14656 / S5a33</strain>
    </source>
</reference>
<dbReference type="GO" id="GO:0004332">
    <property type="term" value="F:fructose-bisphosphate aldolase activity"/>
    <property type="evidence" value="ECO:0007669"/>
    <property type="project" value="UniProtKB-EC"/>
</dbReference>
<gene>
    <name evidence="7" type="ORF">RUMHYD_00470</name>
</gene>
<dbReference type="PANTHER" id="PTHR11627">
    <property type="entry name" value="FRUCTOSE-BISPHOSPHATE ALDOLASE"/>
    <property type="match status" value="1"/>
</dbReference>
<dbReference type="NCBIfam" id="NF003784">
    <property type="entry name" value="PRK05377.1"/>
    <property type="match status" value="1"/>
</dbReference>
<dbReference type="Gene3D" id="3.20.20.70">
    <property type="entry name" value="Aldolase class I"/>
    <property type="match status" value="1"/>
</dbReference>
<dbReference type="eggNOG" id="COG3588">
    <property type="taxonomic scope" value="Bacteria"/>
</dbReference>
<dbReference type="SUPFAM" id="SSF51569">
    <property type="entry name" value="Aldolase"/>
    <property type="match status" value="1"/>
</dbReference>
<dbReference type="EC" id="4.1.2.13" evidence="3"/>
<name>C0CI06_BLAHS</name>
<evidence type="ECO:0000313" key="8">
    <source>
        <dbReference type="Proteomes" id="UP000003100"/>
    </source>
</evidence>
<sequence>MEKNDKKWYNTKKLAKTNIYVKRRNHCMNTAQLERMKNGAGFIAALDQSGGSTPKALKAYGIQETEYHSEEEMFDLIHQMRSRILTSDAFTSEHILGAILFEKTMNSKVDGLYSADYLWEKKGIVPFLKVDKGLDEKKDEVQLMKPIPNLDKILEQARGRNIFGTKMRSVIHNANQKGIREIVDQQFDIGLKIVQKGFVPILEPEVNINSNSKKEAEEILIEEIMQHMKALDSSVKLIFKVSIPTVAGLYSDLMKDSKTVRVVALSGGYSRNEADELLRENPGLIASFSRALLSDLNAKQTQEEFDAALGKAIHEIYEASMAE</sequence>
<dbReference type="GO" id="GO:0006096">
    <property type="term" value="P:glycolytic process"/>
    <property type="evidence" value="ECO:0007669"/>
    <property type="project" value="UniProtKB-UniPathway"/>
</dbReference>
<keyword evidence="8" id="KW-1185">Reference proteome</keyword>
<evidence type="ECO:0000256" key="5">
    <source>
        <dbReference type="ARBA" id="ARBA00023239"/>
    </source>
</evidence>
<dbReference type="UniPathway" id="UPA00109">
    <property type="reaction ID" value="UER00183"/>
</dbReference>
<dbReference type="HOGENOM" id="CLU_081560_0_0_9"/>
<keyword evidence="5" id="KW-0456">Lyase</keyword>
<reference evidence="7 8" key="2">
    <citation type="submission" date="2009-02" db="EMBL/GenBank/DDBJ databases">
        <title>Draft genome sequence of Blautia hydrogenotrophica DSM 10507 (Ruminococcus hydrogenotrophicus DSM 10507).</title>
        <authorList>
            <person name="Sudarsanam P."/>
            <person name="Ley R."/>
            <person name="Guruge J."/>
            <person name="Turnbaugh P.J."/>
            <person name="Mahowald M."/>
            <person name="Liep D."/>
            <person name="Gordon J."/>
        </authorList>
    </citation>
    <scope>NUCLEOTIDE SEQUENCE [LARGE SCALE GENOMIC DNA]</scope>
    <source>
        <strain evidence="8">DSM 10507 / JCM 14656 / S5a33</strain>
    </source>
</reference>
<evidence type="ECO:0000256" key="2">
    <source>
        <dbReference type="ARBA" id="ARBA00010387"/>
    </source>
</evidence>
<dbReference type="PATRIC" id="fig|476272.21.peg.3476"/>
<proteinExistence type="inferred from homology"/>
<dbReference type="EMBL" id="ACBZ01000017">
    <property type="protein sequence ID" value="EEG50594.1"/>
    <property type="molecule type" value="Genomic_DNA"/>
</dbReference>
<dbReference type="InterPro" id="IPR000741">
    <property type="entry name" value="FBA_I"/>
</dbReference>
<evidence type="ECO:0000256" key="1">
    <source>
        <dbReference type="ARBA" id="ARBA00004714"/>
    </source>
</evidence>
<comment type="caution">
    <text evidence="7">The sequence shown here is derived from an EMBL/GenBank/DDBJ whole genome shotgun (WGS) entry which is preliminary data.</text>
</comment>
<comment type="pathway">
    <text evidence="1">Carbohydrate degradation; glycolysis; D-glyceraldehyde 3-phosphate and glycerone phosphate from D-glucose: step 4/4.</text>
</comment>
<dbReference type="Pfam" id="PF00274">
    <property type="entry name" value="Glycolytic"/>
    <property type="match status" value="1"/>
</dbReference>
<evidence type="ECO:0000256" key="4">
    <source>
        <dbReference type="ARBA" id="ARBA00023152"/>
    </source>
</evidence>
<dbReference type="AlphaFoldDB" id="C0CI06"/>